<keyword evidence="4" id="KW-1185">Reference proteome</keyword>
<keyword evidence="1" id="KW-0812">Transmembrane</keyword>
<reference evidence="4" key="2">
    <citation type="submission" date="2015-01" db="EMBL/GenBank/DDBJ databases">
        <title>Evolutionary Origins and Diversification of the Mycorrhizal Mutualists.</title>
        <authorList>
            <consortium name="DOE Joint Genome Institute"/>
            <consortium name="Mycorrhizal Genomics Consortium"/>
            <person name="Kohler A."/>
            <person name="Kuo A."/>
            <person name="Nagy L.G."/>
            <person name="Floudas D."/>
            <person name="Copeland A."/>
            <person name="Barry K.W."/>
            <person name="Cichocki N."/>
            <person name="Veneault-Fourrey C."/>
            <person name="LaButti K."/>
            <person name="Lindquist E.A."/>
            <person name="Lipzen A."/>
            <person name="Lundell T."/>
            <person name="Morin E."/>
            <person name="Murat C."/>
            <person name="Riley R."/>
            <person name="Ohm R."/>
            <person name="Sun H."/>
            <person name="Tunlid A."/>
            <person name="Henrissat B."/>
            <person name="Grigoriev I.V."/>
            <person name="Hibbett D.S."/>
            <person name="Martin F."/>
        </authorList>
    </citation>
    <scope>NUCLEOTIDE SEQUENCE [LARGE SCALE GENOMIC DNA]</scope>
    <source>
        <strain evidence="4">UH-Slu-Lm8-n1</strain>
    </source>
</reference>
<evidence type="ECO:0000256" key="1">
    <source>
        <dbReference type="SAM" id="Phobius"/>
    </source>
</evidence>
<feature type="transmembrane region" description="Helical" evidence="1">
    <location>
        <begin position="198"/>
        <end position="220"/>
    </location>
</feature>
<dbReference type="InterPro" id="IPR045340">
    <property type="entry name" value="DUF6533"/>
</dbReference>
<dbReference type="HOGENOM" id="CLU_057751_0_0_1"/>
<proteinExistence type="predicted"/>
<evidence type="ECO:0000313" key="4">
    <source>
        <dbReference type="Proteomes" id="UP000054485"/>
    </source>
</evidence>
<dbReference type="Proteomes" id="UP000054485">
    <property type="component" value="Unassembled WGS sequence"/>
</dbReference>
<dbReference type="Pfam" id="PF20151">
    <property type="entry name" value="DUF6533"/>
    <property type="match status" value="1"/>
</dbReference>
<organism evidence="3 4">
    <name type="scientific">Suillus luteus UH-Slu-Lm8-n1</name>
    <dbReference type="NCBI Taxonomy" id="930992"/>
    <lineage>
        <taxon>Eukaryota</taxon>
        <taxon>Fungi</taxon>
        <taxon>Dikarya</taxon>
        <taxon>Basidiomycota</taxon>
        <taxon>Agaricomycotina</taxon>
        <taxon>Agaricomycetes</taxon>
        <taxon>Agaricomycetidae</taxon>
        <taxon>Boletales</taxon>
        <taxon>Suillineae</taxon>
        <taxon>Suillaceae</taxon>
        <taxon>Suillus</taxon>
    </lineage>
</organism>
<keyword evidence="1" id="KW-0472">Membrane</keyword>
<dbReference type="InParanoid" id="A0A0D0AUN3"/>
<keyword evidence="1" id="KW-1133">Transmembrane helix</keyword>
<reference evidence="3 4" key="1">
    <citation type="submission" date="2014-04" db="EMBL/GenBank/DDBJ databases">
        <authorList>
            <consortium name="DOE Joint Genome Institute"/>
            <person name="Kuo A."/>
            <person name="Ruytinx J."/>
            <person name="Rineau F."/>
            <person name="Colpaert J."/>
            <person name="Kohler A."/>
            <person name="Nagy L.G."/>
            <person name="Floudas D."/>
            <person name="Copeland A."/>
            <person name="Barry K.W."/>
            <person name="Cichocki N."/>
            <person name="Veneault-Fourrey C."/>
            <person name="LaButti K."/>
            <person name="Lindquist E.A."/>
            <person name="Lipzen A."/>
            <person name="Lundell T."/>
            <person name="Morin E."/>
            <person name="Murat C."/>
            <person name="Sun H."/>
            <person name="Tunlid A."/>
            <person name="Henrissat B."/>
            <person name="Grigoriev I.V."/>
            <person name="Hibbett D.S."/>
            <person name="Martin F."/>
            <person name="Nordberg H.P."/>
            <person name="Cantor M.N."/>
            <person name="Hua S.X."/>
        </authorList>
    </citation>
    <scope>NUCLEOTIDE SEQUENCE [LARGE SCALE GENOMIC DNA]</scope>
    <source>
        <strain evidence="3 4">UH-Slu-Lm8-n1</strain>
    </source>
</reference>
<name>A0A0D0AUN3_9AGAM</name>
<feature type="transmembrane region" description="Helical" evidence="1">
    <location>
        <begin position="279"/>
        <end position="302"/>
    </location>
</feature>
<gene>
    <name evidence="3" type="ORF">CY34DRAFT_10453</name>
</gene>
<accession>A0A0D0AUN3</accession>
<evidence type="ECO:0000313" key="3">
    <source>
        <dbReference type="EMBL" id="KIK45386.1"/>
    </source>
</evidence>
<sequence>MILISNDSVWPSPSTDISSLSSQVTDYVVVAFSVLVIYDWVLTFGREVELVWRQHWSPMTVLYLSVRYAGILYAIICPDKFRVGDKFTVSDLSSFLVQYDDDSYSCRMMFDALNWMNVIVAAIVGVITIARLWAMHQQSRKVLIFLIVIFLAVNIVGGVIATIVTTRVSSEVLNNPYYNTSQCASNLEGGSDDLLLTLMIWILPAVWEVITLCLAVRIAVKRIRELQRPLTGWLSTRDCFTVLIKNHVVYFASFFAVSCFILLYASQTVSLEPIVTVHGINLGLAQTLIVTVMCVLGPRLILGIREYHAKLVANSGGVPSLTSIAFQERVHVSTGISV</sequence>
<dbReference type="AlphaFoldDB" id="A0A0D0AUN3"/>
<feature type="transmembrane region" description="Helical" evidence="1">
    <location>
        <begin position="56"/>
        <end position="76"/>
    </location>
</feature>
<evidence type="ECO:0000259" key="2">
    <source>
        <dbReference type="Pfam" id="PF20151"/>
    </source>
</evidence>
<feature type="transmembrane region" description="Helical" evidence="1">
    <location>
        <begin position="27"/>
        <end position="44"/>
    </location>
</feature>
<dbReference type="OrthoDB" id="2638621at2759"/>
<feature type="transmembrane region" description="Helical" evidence="1">
    <location>
        <begin position="248"/>
        <end position="267"/>
    </location>
</feature>
<protein>
    <recommendedName>
        <fullName evidence="2">DUF6533 domain-containing protein</fullName>
    </recommendedName>
</protein>
<dbReference type="STRING" id="930992.A0A0D0AUN3"/>
<feature type="domain" description="DUF6533" evidence="2">
    <location>
        <begin position="27"/>
        <end position="72"/>
    </location>
</feature>
<feature type="transmembrane region" description="Helical" evidence="1">
    <location>
        <begin position="112"/>
        <end position="130"/>
    </location>
</feature>
<dbReference type="EMBL" id="KN835174">
    <property type="protein sequence ID" value="KIK45386.1"/>
    <property type="molecule type" value="Genomic_DNA"/>
</dbReference>
<feature type="transmembrane region" description="Helical" evidence="1">
    <location>
        <begin position="142"/>
        <end position="164"/>
    </location>
</feature>